<dbReference type="InterPro" id="IPR052158">
    <property type="entry name" value="INH-QAR"/>
</dbReference>
<keyword evidence="3" id="KW-1185">Reference proteome</keyword>
<gene>
    <name evidence="2" type="primary">ydeA_1</name>
    <name evidence="2" type="ORF">SPSIL_010000</name>
</gene>
<dbReference type="Proteomes" id="UP000216752">
    <property type="component" value="Chromosome"/>
</dbReference>
<proteinExistence type="predicted"/>
<dbReference type="GO" id="GO:0016798">
    <property type="term" value="F:hydrolase activity, acting on glycosyl bonds"/>
    <property type="evidence" value="ECO:0007669"/>
    <property type="project" value="UniProtKB-KW"/>
</dbReference>
<dbReference type="EC" id="3.2.-.-" evidence="2"/>
<keyword evidence="2" id="KW-0645">Protease</keyword>
<name>A0ABZ3IGU1_9FIRM</name>
<dbReference type="RefSeq" id="WP_094607254.1">
    <property type="nucleotide sequence ID" value="NZ_CP155573.1"/>
</dbReference>
<dbReference type="Gene3D" id="3.40.50.880">
    <property type="match status" value="1"/>
</dbReference>
<keyword evidence="2" id="KW-0326">Glycosidase</keyword>
<evidence type="ECO:0000259" key="1">
    <source>
        <dbReference type="Pfam" id="PF01965"/>
    </source>
</evidence>
<keyword evidence="2" id="KW-0378">Hydrolase</keyword>
<feature type="domain" description="DJ-1/PfpI" evidence="1">
    <location>
        <begin position="5"/>
        <end position="174"/>
    </location>
</feature>
<evidence type="ECO:0000313" key="3">
    <source>
        <dbReference type="Proteomes" id="UP000216752"/>
    </source>
</evidence>
<dbReference type="GO" id="GO:0008233">
    <property type="term" value="F:peptidase activity"/>
    <property type="evidence" value="ECO:0007669"/>
    <property type="project" value="UniProtKB-KW"/>
</dbReference>
<evidence type="ECO:0000313" key="2">
    <source>
        <dbReference type="EMBL" id="XFO64891.1"/>
    </source>
</evidence>
<dbReference type="CDD" id="cd03140">
    <property type="entry name" value="GATase1_PfpI_3"/>
    <property type="match status" value="1"/>
</dbReference>
<dbReference type="EMBL" id="CP155573">
    <property type="protein sequence ID" value="XFO64891.1"/>
    <property type="molecule type" value="Genomic_DNA"/>
</dbReference>
<sequence>MSKNTVYMYILDTMADWEWGYVTAELKTGRFFKKGIPPFTIKTFALTKEPIATMGGLRIIPDLGVDEIGPQDCELLLLPGGQTWLESTHAIVLEKAKEFLACGIPVAAICGATMALAAAGVLDTYRHTSNDLPYLKKVCPDYKGEENYRFESAVSDGNLITAGGMAPLELAYQVFKKLSVFSVGSGFDSPVCHQRKTGVSRIYDLWYAFYFWLNL</sequence>
<reference evidence="2" key="1">
    <citation type="submission" date="2024-05" db="EMBL/GenBank/DDBJ databases">
        <title>Isolation and characterization of Sporomusa carbonis sp. nov., a carboxydotrophic hydrogenogen in the genus of Sporomusa isolated from a charcoal burning pile.</title>
        <authorList>
            <person name="Boeer T."/>
            <person name="Rosenbaum F."/>
            <person name="Eysell L."/>
            <person name="Mueller V."/>
            <person name="Daniel R."/>
            <person name="Poehlein A."/>
        </authorList>
    </citation>
    <scope>NUCLEOTIDE SEQUENCE [LARGE SCALE GENOMIC DNA]</scope>
    <source>
        <strain evidence="2">DSM 10669</strain>
    </source>
</reference>
<dbReference type="PANTHER" id="PTHR43130">
    <property type="entry name" value="ARAC-FAMILY TRANSCRIPTIONAL REGULATOR"/>
    <property type="match status" value="1"/>
</dbReference>
<organism evidence="2 3">
    <name type="scientific">Sporomusa silvacetica DSM 10669</name>
    <dbReference type="NCBI Taxonomy" id="1123289"/>
    <lineage>
        <taxon>Bacteria</taxon>
        <taxon>Bacillati</taxon>
        <taxon>Bacillota</taxon>
        <taxon>Negativicutes</taxon>
        <taxon>Selenomonadales</taxon>
        <taxon>Sporomusaceae</taxon>
        <taxon>Sporomusa</taxon>
    </lineage>
</organism>
<dbReference type="GO" id="GO:0006508">
    <property type="term" value="P:proteolysis"/>
    <property type="evidence" value="ECO:0007669"/>
    <property type="project" value="UniProtKB-KW"/>
</dbReference>
<dbReference type="InterPro" id="IPR002818">
    <property type="entry name" value="DJ-1/PfpI"/>
</dbReference>
<dbReference type="InterPro" id="IPR029062">
    <property type="entry name" value="Class_I_gatase-like"/>
</dbReference>
<accession>A0ABZ3IGU1</accession>
<protein>
    <submittedName>
        <fullName evidence="2">Protease YdeA</fullName>
        <ecNumber evidence="2">3.2.-.-</ecNumber>
    </submittedName>
</protein>
<dbReference type="Pfam" id="PF01965">
    <property type="entry name" value="DJ-1_PfpI"/>
    <property type="match status" value="1"/>
</dbReference>
<dbReference type="SUPFAM" id="SSF52317">
    <property type="entry name" value="Class I glutamine amidotransferase-like"/>
    <property type="match status" value="1"/>
</dbReference>
<dbReference type="PANTHER" id="PTHR43130:SF3">
    <property type="entry name" value="HTH-TYPE TRANSCRIPTIONAL REGULATOR RV1931C"/>
    <property type="match status" value="1"/>
</dbReference>